<dbReference type="EMBL" id="LR797267">
    <property type="protein sequence ID" value="CAB4197596.1"/>
    <property type="molecule type" value="Genomic_DNA"/>
</dbReference>
<evidence type="ECO:0000313" key="3">
    <source>
        <dbReference type="EMBL" id="CAB4210479.1"/>
    </source>
</evidence>
<name>A0A6J5RTU9_9CAUD</name>
<gene>
    <name evidence="2" type="ORF">UFOVP1318_25</name>
    <name evidence="3" type="ORF">UFOVP1430_19</name>
    <name evidence="1" type="ORF">UFOVP903_21</name>
</gene>
<proteinExistence type="predicted"/>
<evidence type="ECO:0000313" key="2">
    <source>
        <dbReference type="EMBL" id="CAB4197596.1"/>
    </source>
</evidence>
<protein>
    <submittedName>
        <fullName evidence="2">Uncharacterized protein</fullName>
    </submittedName>
</protein>
<accession>A0A6J5RTU9</accession>
<sequence>MNDYNRNGGYPLSGKEKMSVERILARAEDLLEQLDVFTVVVGSAAIKLEDENVRKFHTELEFSCGDIREEIEVLRREEKGKHL</sequence>
<organism evidence="2">
    <name type="scientific">uncultured Caudovirales phage</name>
    <dbReference type="NCBI Taxonomy" id="2100421"/>
    <lineage>
        <taxon>Viruses</taxon>
        <taxon>Duplodnaviria</taxon>
        <taxon>Heunggongvirae</taxon>
        <taxon>Uroviricota</taxon>
        <taxon>Caudoviricetes</taxon>
        <taxon>Peduoviridae</taxon>
        <taxon>Maltschvirus</taxon>
        <taxon>Maltschvirus maltsch</taxon>
    </lineage>
</organism>
<reference evidence="2" key="1">
    <citation type="submission" date="2020-05" db="EMBL/GenBank/DDBJ databases">
        <authorList>
            <person name="Chiriac C."/>
            <person name="Salcher M."/>
            <person name="Ghai R."/>
            <person name="Kavagutti S V."/>
        </authorList>
    </citation>
    <scope>NUCLEOTIDE SEQUENCE</scope>
</reference>
<dbReference type="EMBL" id="LR797363">
    <property type="protein sequence ID" value="CAB4210479.1"/>
    <property type="molecule type" value="Genomic_DNA"/>
</dbReference>
<evidence type="ECO:0000313" key="1">
    <source>
        <dbReference type="EMBL" id="CAB4169797.1"/>
    </source>
</evidence>
<dbReference type="EMBL" id="LR796854">
    <property type="protein sequence ID" value="CAB4169797.1"/>
    <property type="molecule type" value="Genomic_DNA"/>
</dbReference>